<dbReference type="PROSITE" id="PS50126">
    <property type="entry name" value="S1"/>
    <property type="match status" value="1"/>
</dbReference>
<dbReference type="InterPro" id="IPR050180">
    <property type="entry name" value="RNR_Ribonuclease"/>
</dbReference>
<comment type="function">
    <text evidence="8">3'-5' exoribonuclease that releases 5'-nucleoside monophosphates and is involved in maturation of structured RNAs.</text>
</comment>
<dbReference type="HAMAP" id="MF_01895">
    <property type="entry name" value="RNase_R"/>
    <property type="match status" value="1"/>
</dbReference>
<keyword evidence="6 8" id="KW-0269">Exonuclease</keyword>
<evidence type="ECO:0000256" key="8">
    <source>
        <dbReference type="HAMAP-Rule" id="MF_01895"/>
    </source>
</evidence>
<dbReference type="KEGG" id="tbn:TBH_C1813"/>
<dbReference type="PANTHER" id="PTHR23355">
    <property type="entry name" value="RIBONUCLEASE"/>
    <property type="match status" value="1"/>
</dbReference>
<dbReference type="GO" id="GO:0003723">
    <property type="term" value="F:RNA binding"/>
    <property type="evidence" value="ECO:0007669"/>
    <property type="project" value="UniProtKB-UniRule"/>
</dbReference>
<dbReference type="CDD" id="cd04471">
    <property type="entry name" value="S1_RNase_R"/>
    <property type="match status" value="1"/>
</dbReference>
<dbReference type="Pfam" id="PF00773">
    <property type="entry name" value="RNB"/>
    <property type="match status" value="1"/>
</dbReference>
<comment type="catalytic activity">
    <reaction evidence="1 8">
        <text>Exonucleolytic cleavage in the 3'- to 5'-direction to yield nucleoside 5'-phosphates.</text>
        <dbReference type="EC" id="3.1.13.1"/>
    </reaction>
</comment>
<comment type="subcellular location">
    <subcellularLocation>
        <location evidence="2 8">Cytoplasm</location>
    </subcellularLocation>
</comment>
<dbReference type="InterPro" id="IPR011805">
    <property type="entry name" value="RNase_R"/>
</dbReference>
<gene>
    <name evidence="8" type="primary">rnr</name>
    <name evidence="11" type="ORF">TBH_C1813</name>
</gene>
<feature type="compositionally biased region" description="Basic residues" evidence="9">
    <location>
        <begin position="740"/>
        <end position="757"/>
    </location>
</feature>
<dbReference type="OrthoDB" id="9764149at2"/>
<dbReference type="NCBIfam" id="TIGR02063">
    <property type="entry name" value="RNase_R"/>
    <property type="match status" value="1"/>
</dbReference>
<dbReference type="Pfam" id="PF08206">
    <property type="entry name" value="OB_RNB"/>
    <property type="match status" value="1"/>
</dbReference>
<evidence type="ECO:0000256" key="7">
    <source>
        <dbReference type="ARBA" id="ARBA00022884"/>
    </source>
</evidence>
<evidence type="ECO:0000256" key="2">
    <source>
        <dbReference type="ARBA" id="ARBA00004496"/>
    </source>
</evidence>
<dbReference type="GO" id="GO:0006402">
    <property type="term" value="P:mRNA catabolic process"/>
    <property type="evidence" value="ECO:0007669"/>
    <property type="project" value="TreeGrafter"/>
</dbReference>
<dbReference type="InterPro" id="IPR013223">
    <property type="entry name" value="RNase_B_OB_dom"/>
</dbReference>
<dbReference type="EC" id="3.1.13.1" evidence="8"/>
<evidence type="ECO:0000313" key="11">
    <source>
        <dbReference type="EMBL" id="BAO44729.1"/>
    </source>
</evidence>
<feature type="region of interest" description="Disordered" evidence="9">
    <location>
        <begin position="728"/>
        <end position="757"/>
    </location>
</feature>
<keyword evidence="12" id="KW-1185">Reference proteome</keyword>
<dbReference type="AlphaFoldDB" id="A0A7U6GJH6"/>
<evidence type="ECO:0000259" key="10">
    <source>
        <dbReference type="PROSITE" id="PS50126"/>
    </source>
</evidence>
<dbReference type="RefSeq" id="WP_041067858.1">
    <property type="nucleotide sequence ID" value="NZ_AP012273.1"/>
</dbReference>
<proteinExistence type="inferred from homology"/>
<dbReference type="InterPro" id="IPR012340">
    <property type="entry name" value="NA-bd_OB-fold"/>
</dbReference>
<dbReference type="EMBL" id="AP012273">
    <property type="protein sequence ID" value="BAO44729.1"/>
    <property type="molecule type" value="Genomic_DNA"/>
</dbReference>
<evidence type="ECO:0000313" key="12">
    <source>
        <dbReference type="Proteomes" id="UP000031631"/>
    </source>
</evidence>
<dbReference type="Gene3D" id="2.40.50.140">
    <property type="entry name" value="Nucleic acid-binding proteins"/>
    <property type="match status" value="2"/>
</dbReference>
<evidence type="ECO:0000256" key="4">
    <source>
        <dbReference type="ARBA" id="ARBA00022722"/>
    </source>
</evidence>
<dbReference type="FunFam" id="2.40.50.140:FF:000213">
    <property type="entry name" value="Ribonuclease R"/>
    <property type="match status" value="1"/>
</dbReference>
<organism evidence="11 12">
    <name type="scientific">Thiolapillus brandeum</name>
    <dbReference type="NCBI Taxonomy" id="1076588"/>
    <lineage>
        <taxon>Bacteria</taxon>
        <taxon>Pseudomonadati</taxon>
        <taxon>Pseudomonadota</taxon>
        <taxon>Gammaproteobacteria</taxon>
        <taxon>Chromatiales</taxon>
        <taxon>Sedimenticolaceae</taxon>
        <taxon>Thiolapillus</taxon>
    </lineage>
</organism>
<dbReference type="GO" id="GO:0008859">
    <property type="term" value="F:exoribonuclease II activity"/>
    <property type="evidence" value="ECO:0007669"/>
    <property type="project" value="UniProtKB-UniRule"/>
</dbReference>
<dbReference type="GO" id="GO:0005829">
    <property type="term" value="C:cytosol"/>
    <property type="evidence" value="ECO:0007669"/>
    <property type="project" value="TreeGrafter"/>
</dbReference>
<evidence type="ECO:0000256" key="3">
    <source>
        <dbReference type="ARBA" id="ARBA00022490"/>
    </source>
</evidence>
<evidence type="ECO:0000256" key="5">
    <source>
        <dbReference type="ARBA" id="ARBA00022801"/>
    </source>
</evidence>
<comment type="similarity">
    <text evidence="8">Belongs to the RNR ribonuclease family. RNase R subfamily.</text>
</comment>
<dbReference type="InterPro" id="IPR040476">
    <property type="entry name" value="CSD2"/>
</dbReference>
<evidence type="ECO:0000256" key="9">
    <source>
        <dbReference type="SAM" id="MobiDB-lite"/>
    </source>
</evidence>
<dbReference type="NCBIfam" id="TIGR00358">
    <property type="entry name" value="3_prime_RNase"/>
    <property type="match status" value="1"/>
</dbReference>
<dbReference type="SMART" id="SM00357">
    <property type="entry name" value="CSP"/>
    <property type="match status" value="1"/>
</dbReference>
<dbReference type="PROSITE" id="PS01175">
    <property type="entry name" value="RIBONUCLEASE_II"/>
    <property type="match status" value="1"/>
</dbReference>
<feature type="compositionally biased region" description="Basic and acidic residues" evidence="9">
    <location>
        <begin position="12"/>
        <end position="24"/>
    </location>
</feature>
<feature type="compositionally biased region" description="Basic and acidic residues" evidence="9">
    <location>
        <begin position="728"/>
        <end position="739"/>
    </location>
</feature>
<feature type="domain" description="S1 motif" evidence="10">
    <location>
        <begin position="646"/>
        <end position="727"/>
    </location>
</feature>
<feature type="compositionally biased region" description="Basic residues" evidence="9">
    <location>
        <begin position="1"/>
        <end position="11"/>
    </location>
</feature>
<dbReference type="SUPFAM" id="SSF50249">
    <property type="entry name" value="Nucleic acid-binding proteins"/>
    <property type="match status" value="4"/>
</dbReference>
<name>A0A7U6GJH6_9GAMM</name>
<keyword evidence="3 8" id="KW-0963">Cytoplasm</keyword>
<dbReference type="InterPro" id="IPR011129">
    <property type="entry name" value="CSD"/>
</dbReference>
<accession>A0A7U6GJH6</accession>
<feature type="region of interest" description="Disordered" evidence="9">
    <location>
        <begin position="1"/>
        <end position="24"/>
    </location>
</feature>
<dbReference type="InterPro" id="IPR022966">
    <property type="entry name" value="RNase_II/R_CS"/>
</dbReference>
<sequence length="757" mass="85826">MAKSRKQKKSRKSDPYRAREERKYDNPIPSREFILETLETHGVPVKFEELPALLGLKDDKQVEALGYRVKAMIRDGQLVRNRRGGLCVVNKKDLIAGRVIAHPDGFGFLRPDEGGDDLFISPREMRPLWHDDRVVVQVTGMDRRGRREGSVVEILERAHSQVVGRIHIEAGVGFLVPDNKRMTHRIIIPDEHFNDVEEGQMVVVEILEHPTKWRQPIGRVVEIIGDHLAPGMETDVAIRTHEIPVDWPEAVEQEIAGLSKEVPEEAKEGRTDLRKLPLVTIDGADARDFDDAVYCKRTPKGWKLLVCIADVSAYVEPGTALDEEGYKRGNSTYFPDRVVPMLPEILSNGLCSLNPEVDRLCMTAELFIDRQGNIMRSRFLQGVMRSHARLTYDEVSAMLYDGDQTLRKKHARLLPHLEELNNLYEALHNARKERGAIDFDTVETRFVFSEEGRLSGIVPTTRNNAHRIIEECMLVANVASARLLLRKKIPALYRVHEPPSEDKLNDLHQFLAQLGLTLGGGNKPTAKDYAELIEKIKGRPDANMIQTVLLRSMMQAIYSSENIGHFGLAFPAYTHFTSPIRRYPDLLVHRAIRHLITDGRADTFEYSFPQMATMGEHCSMTERRSDEATRDSADALKCEYMLDKVGQEFAGLIVSVNSFGVFVELKDVYITGLVHITSLDHDFFHFDPIAHKLVGERSGKTYRLGDSIDVVVAAVNLDDRKIDLALADRGEKPARDKQPARKSKKGRKRRGRRRSRG</sequence>
<dbReference type="PANTHER" id="PTHR23355:SF9">
    <property type="entry name" value="DIS3-LIKE EXONUCLEASE 2"/>
    <property type="match status" value="1"/>
</dbReference>
<dbReference type="Pfam" id="PF00575">
    <property type="entry name" value="S1"/>
    <property type="match status" value="1"/>
</dbReference>
<dbReference type="SMART" id="SM00955">
    <property type="entry name" value="RNB"/>
    <property type="match status" value="1"/>
</dbReference>
<reference evidence="11 12" key="1">
    <citation type="journal article" date="2014" name="PLoS ONE">
        <title>Physiological and genomic features of a novel sulfur-oxidizing gammaproteobacterium belonging to a previously uncultivated symbiotic lineage isolated from a hydrothermal vent.</title>
        <authorList>
            <person name="Nunoura T."/>
            <person name="Takaki Y."/>
            <person name="Kazama H."/>
            <person name="Kakuta J."/>
            <person name="Shimamura S."/>
            <person name="Makita H."/>
            <person name="Hirai M."/>
            <person name="Miyazaki M."/>
            <person name="Takai K."/>
        </authorList>
    </citation>
    <scope>NUCLEOTIDE SEQUENCE [LARGE SCALE GENOMIC DNA]</scope>
    <source>
        <strain evidence="11 12">Hiromi1</strain>
    </source>
</reference>
<dbReference type="InterPro" id="IPR003029">
    <property type="entry name" value="S1_domain"/>
</dbReference>
<keyword evidence="5 8" id="KW-0378">Hydrolase</keyword>
<dbReference type="Pfam" id="PF17876">
    <property type="entry name" value="CSD2"/>
    <property type="match status" value="1"/>
</dbReference>
<dbReference type="SMART" id="SM00316">
    <property type="entry name" value="S1"/>
    <property type="match status" value="1"/>
</dbReference>
<dbReference type="InterPro" id="IPR001900">
    <property type="entry name" value="RNase_II/R"/>
</dbReference>
<evidence type="ECO:0000256" key="6">
    <source>
        <dbReference type="ARBA" id="ARBA00022839"/>
    </source>
</evidence>
<protein>
    <recommendedName>
        <fullName evidence="8">Ribonuclease R</fullName>
        <shortName evidence="8">RNase R</shortName>
        <ecNumber evidence="8">3.1.13.1</ecNumber>
    </recommendedName>
</protein>
<keyword evidence="4 8" id="KW-0540">Nuclease</keyword>
<dbReference type="Proteomes" id="UP000031631">
    <property type="component" value="Chromosome"/>
</dbReference>
<evidence type="ECO:0000256" key="1">
    <source>
        <dbReference type="ARBA" id="ARBA00001849"/>
    </source>
</evidence>
<keyword evidence="7 8" id="KW-0694">RNA-binding</keyword>
<dbReference type="InterPro" id="IPR004476">
    <property type="entry name" value="RNase_II/RNase_R"/>
</dbReference>